<keyword evidence="5 9" id="KW-0812">Transmembrane</keyword>
<evidence type="ECO:0000256" key="7">
    <source>
        <dbReference type="ARBA" id="ARBA00023136"/>
    </source>
</evidence>
<comment type="caution">
    <text evidence="11">The sequence shown here is derived from an EMBL/GenBank/DDBJ whole genome shotgun (WGS) entry which is preliminary data.</text>
</comment>
<dbReference type="Pfam" id="PF04290">
    <property type="entry name" value="DctQ"/>
    <property type="match status" value="1"/>
</dbReference>
<dbReference type="AlphaFoldDB" id="A0A328XN48"/>
<dbReference type="GO" id="GO:0005886">
    <property type="term" value="C:plasma membrane"/>
    <property type="evidence" value="ECO:0007669"/>
    <property type="project" value="UniProtKB-SubCell"/>
</dbReference>
<keyword evidence="7 9" id="KW-0472">Membrane</keyword>
<feature type="domain" description="Tripartite ATP-independent periplasmic transporters DctQ component" evidence="10">
    <location>
        <begin position="42"/>
        <end position="170"/>
    </location>
</feature>
<feature type="transmembrane region" description="Helical" evidence="9">
    <location>
        <begin position="145"/>
        <end position="166"/>
    </location>
</feature>
<feature type="transmembrane region" description="Helical" evidence="9">
    <location>
        <begin position="67"/>
        <end position="92"/>
    </location>
</feature>
<feature type="transmembrane region" description="Helical" evidence="9">
    <location>
        <begin position="31"/>
        <end position="55"/>
    </location>
</feature>
<dbReference type="GO" id="GO:0015740">
    <property type="term" value="P:C4-dicarboxylate transport"/>
    <property type="evidence" value="ECO:0007669"/>
    <property type="project" value="TreeGrafter"/>
</dbReference>
<dbReference type="InterPro" id="IPR055348">
    <property type="entry name" value="DctQ"/>
</dbReference>
<evidence type="ECO:0000313" key="11">
    <source>
        <dbReference type="EMBL" id="RAR59788.1"/>
    </source>
</evidence>
<dbReference type="RefSeq" id="WP_220086277.1">
    <property type="nucleotide sequence ID" value="NZ_QLSX01000008.1"/>
</dbReference>
<evidence type="ECO:0000256" key="8">
    <source>
        <dbReference type="ARBA" id="ARBA00038436"/>
    </source>
</evidence>
<evidence type="ECO:0000256" key="1">
    <source>
        <dbReference type="ARBA" id="ARBA00004429"/>
    </source>
</evidence>
<comment type="function">
    <text evidence="9">Part of the tripartite ATP-independent periplasmic (TRAP) transport system.</text>
</comment>
<protein>
    <recommendedName>
        <fullName evidence="9">TRAP transporter small permease protein</fullName>
    </recommendedName>
</protein>
<evidence type="ECO:0000256" key="3">
    <source>
        <dbReference type="ARBA" id="ARBA00022475"/>
    </source>
</evidence>
<keyword evidence="2 9" id="KW-0813">Transport</keyword>
<comment type="similarity">
    <text evidence="8 9">Belongs to the TRAP transporter small permease family.</text>
</comment>
<comment type="subcellular location">
    <subcellularLocation>
        <location evidence="1 9">Cell inner membrane</location>
        <topology evidence="1 9">Multi-pass membrane protein</topology>
    </subcellularLocation>
</comment>
<feature type="transmembrane region" description="Helical" evidence="9">
    <location>
        <begin position="104"/>
        <end position="125"/>
    </location>
</feature>
<keyword evidence="4 9" id="KW-0997">Cell inner membrane</keyword>
<organism evidence="11 12">
    <name type="scientific">Onishia taeanensis</name>
    <dbReference type="NCBI Taxonomy" id="284577"/>
    <lineage>
        <taxon>Bacteria</taxon>
        <taxon>Pseudomonadati</taxon>
        <taxon>Pseudomonadota</taxon>
        <taxon>Gammaproteobacteria</taxon>
        <taxon>Oceanospirillales</taxon>
        <taxon>Halomonadaceae</taxon>
        <taxon>Onishia</taxon>
    </lineage>
</organism>
<proteinExistence type="inferred from homology"/>
<evidence type="ECO:0000313" key="12">
    <source>
        <dbReference type="Proteomes" id="UP000249700"/>
    </source>
</evidence>
<sequence>MEHFSRRELSTPVKIIGIYTHVMDRLSRAMAYLAAAMLMAGVLAICHMIFVRTILGMSSTWQTEFTIYIVSGAMLMGSSYVLMTGGHVAVTLLPDMIGGLPRKIMRLVSSLVGIGFCAALAYAAWLYVAEAYHQQWTTGSVWNPLLWPALVPMALGSTLLTLQYVAETLRKEP</sequence>
<dbReference type="PANTHER" id="PTHR35011">
    <property type="entry name" value="2,3-DIKETO-L-GULONATE TRAP TRANSPORTER SMALL PERMEASE PROTEIN YIAM"/>
    <property type="match status" value="1"/>
</dbReference>
<evidence type="ECO:0000256" key="6">
    <source>
        <dbReference type="ARBA" id="ARBA00022989"/>
    </source>
</evidence>
<evidence type="ECO:0000256" key="2">
    <source>
        <dbReference type="ARBA" id="ARBA00022448"/>
    </source>
</evidence>
<accession>A0A328XN48</accession>
<dbReference type="PANTHER" id="PTHR35011:SF10">
    <property type="entry name" value="TRAP TRANSPORTER SMALL PERMEASE PROTEIN"/>
    <property type="match status" value="1"/>
</dbReference>
<dbReference type="EMBL" id="QLSX01000008">
    <property type="protein sequence ID" value="RAR59788.1"/>
    <property type="molecule type" value="Genomic_DNA"/>
</dbReference>
<evidence type="ECO:0000256" key="5">
    <source>
        <dbReference type="ARBA" id="ARBA00022692"/>
    </source>
</evidence>
<reference evidence="11 12" key="1">
    <citation type="submission" date="2018-06" db="EMBL/GenBank/DDBJ databases">
        <title>Comparative analysis of microorganisms from saline springs in Andes Mountain Range, Colombia.</title>
        <authorList>
            <person name="Rubin E."/>
        </authorList>
    </citation>
    <scope>NUCLEOTIDE SEQUENCE [LARGE SCALE GENOMIC DNA]</scope>
    <source>
        <strain evidence="11 12">USBA-857</strain>
    </source>
</reference>
<dbReference type="InterPro" id="IPR007387">
    <property type="entry name" value="TRAP_DctQ"/>
</dbReference>
<keyword evidence="3" id="KW-1003">Cell membrane</keyword>
<comment type="subunit">
    <text evidence="9">The complex comprises the extracytoplasmic solute receptor protein and the two transmembrane proteins.</text>
</comment>
<evidence type="ECO:0000256" key="4">
    <source>
        <dbReference type="ARBA" id="ARBA00022519"/>
    </source>
</evidence>
<gene>
    <name evidence="11" type="ORF">BCL93_108138</name>
</gene>
<name>A0A328XN48_9GAMM</name>
<evidence type="ECO:0000256" key="9">
    <source>
        <dbReference type="RuleBase" id="RU369079"/>
    </source>
</evidence>
<evidence type="ECO:0000259" key="10">
    <source>
        <dbReference type="Pfam" id="PF04290"/>
    </source>
</evidence>
<keyword evidence="6 9" id="KW-1133">Transmembrane helix</keyword>
<dbReference type="Proteomes" id="UP000249700">
    <property type="component" value="Unassembled WGS sequence"/>
</dbReference>
<dbReference type="GO" id="GO:0022857">
    <property type="term" value="F:transmembrane transporter activity"/>
    <property type="evidence" value="ECO:0007669"/>
    <property type="project" value="UniProtKB-UniRule"/>
</dbReference>